<evidence type="ECO:0000313" key="2">
    <source>
        <dbReference type="Proteomes" id="UP000716291"/>
    </source>
</evidence>
<comment type="caution">
    <text evidence="1">The sequence shown here is derived from an EMBL/GenBank/DDBJ whole genome shotgun (WGS) entry which is preliminary data.</text>
</comment>
<dbReference type="InterPro" id="IPR007224">
    <property type="entry name" value="TIF_Rrn11"/>
</dbReference>
<organism evidence="1 2">
    <name type="scientific">Rhizopus oryzae</name>
    <name type="common">Mucormycosis agent</name>
    <name type="synonym">Rhizopus arrhizus var. delemar</name>
    <dbReference type="NCBI Taxonomy" id="64495"/>
    <lineage>
        <taxon>Eukaryota</taxon>
        <taxon>Fungi</taxon>
        <taxon>Fungi incertae sedis</taxon>
        <taxon>Mucoromycota</taxon>
        <taxon>Mucoromycotina</taxon>
        <taxon>Mucoromycetes</taxon>
        <taxon>Mucorales</taxon>
        <taxon>Mucorineae</taxon>
        <taxon>Rhizopodaceae</taxon>
        <taxon>Rhizopus</taxon>
    </lineage>
</organism>
<reference evidence="1" key="1">
    <citation type="journal article" date="2020" name="Microb. Genom.">
        <title>Genetic diversity of clinical and environmental Mucorales isolates obtained from an investigation of mucormycosis cases among solid organ transplant recipients.</title>
        <authorList>
            <person name="Nguyen M.H."/>
            <person name="Kaul D."/>
            <person name="Muto C."/>
            <person name="Cheng S.J."/>
            <person name="Richter R.A."/>
            <person name="Bruno V.M."/>
            <person name="Liu G."/>
            <person name="Beyhan S."/>
            <person name="Sundermann A.J."/>
            <person name="Mounaud S."/>
            <person name="Pasculle A.W."/>
            <person name="Nierman W.C."/>
            <person name="Driscoll E."/>
            <person name="Cumbie R."/>
            <person name="Clancy C.J."/>
            <person name="Dupont C.L."/>
        </authorList>
    </citation>
    <scope>NUCLEOTIDE SEQUENCE</scope>
    <source>
        <strain evidence="1">GL11</strain>
    </source>
</reference>
<dbReference type="Pfam" id="PF04090">
    <property type="entry name" value="Rrn11"/>
    <property type="match status" value="1"/>
</dbReference>
<evidence type="ECO:0000313" key="1">
    <source>
        <dbReference type="EMBL" id="KAG1311838.1"/>
    </source>
</evidence>
<dbReference type="EMBL" id="JAANQT010000344">
    <property type="protein sequence ID" value="KAG1311838.1"/>
    <property type="molecule type" value="Genomic_DNA"/>
</dbReference>
<accession>A0A9P6XEW5</accession>
<dbReference type="AlphaFoldDB" id="A0A9P6XEW5"/>
<dbReference type="GO" id="GO:0001181">
    <property type="term" value="F:RNA polymerase I general transcription initiation factor activity"/>
    <property type="evidence" value="ECO:0007669"/>
    <property type="project" value="InterPro"/>
</dbReference>
<keyword evidence="2" id="KW-1185">Reference proteome</keyword>
<sequence length="173" mass="20437">MPKIPYRAKHYANVLNVEQPVTFDPYRKHVYHKATKEAGIAAMLQKLMIHDDYENALKLYKILLQSSRYHIANMWEMGVELIGTVEPKLLTDFLQGVFLSAPNKLRVTVFNAYIENLMLEERWREALDELELRCHRPKYHTPMLLEKLKICKQKVKGKYSLTEEKEEEDEEEG</sequence>
<dbReference type="Proteomes" id="UP000716291">
    <property type="component" value="Unassembled WGS sequence"/>
</dbReference>
<dbReference type="OrthoDB" id="2263584at2759"/>
<dbReference type="GO" id="GO:0001164">
    <property type="term" value="F:RNA polymerase I core promoter sequence-specific DNA binding"/>
    <property type="evidence" value="ECO:0007669"/>
    <property type="project" value="InterPro"/>
</dbReference>
<gene>
    <name evidence="1" type="ORF">G6F64_003496</name>
</gene>
<proteinExistence type="predicted"/>
<name>A0A9P6XEW5_RHIOR</name>
<protein>
    <submittedName>
        <fullName evidence="1">Uncharacterized protein</fullName>
    </submittedName>
</protein>